<dbReference type="InterPro" id="IPR002035">
    <property type="entry name" value="VWF_A"/>
</dbReference>
<dbReference type="OrthoDB" id="9992527at2759"/>
<evidence type="ECO:0000313" key="4">
    <source>
        <dbReference type="EMBL" id="KAF2843021.1"/>
    </source>
</evidence>
<evidence type="ECO:0000259" key="2">
    <source>
        <dbReference type="PROSITE" id="PS50011"/>
    </source>
</evidence>
<dbReference type="GO" id="GO:0004672">
    <property type="term" value="F:protein kinase activity"/>
    <property type="evidence" value="ECO:0007669"/>
    <property type="project" value="InterPro"/>
</dbReference>
<keyword evidence="5" id="KW-1185">Reference proteome</keyword>
<dbReference type="Gene3D" id="1.10.510.10">
    <property type="entry name" value="Transferase(Phosphotransferase) domain 1"/>
    <property type="match status" value="1"/>
</dbReference>
<dbReference type="Pfam" id="PF00069">
    <property type="entry name" value="Pkinase"/>
    <property type="match status" value="1"/>
</dbReference>
<feature type="compositionally biased region" description="Basic residues" evidence="1">
    <location>
        <begin position="435"/>
        <end position="446"/>
    </location>
</feature>
<feature type="domain" description="Protein kinase" evidence="2">
    <location>
        <begin position="1"/>
        <end position="280"/>
    </location>
</feature>
<dbReference type="SUPFAM" id="SSF53300">
    <property type="entry name" value="vWA-like"/>
    <property type="match status" value="1"/>
</dbReference>
<keyword evidence="4" id="KW-0418">Kinase</keyword>
<dbReference type="InterPro" id="IPR011009">
    <property type="entry name" value="Kinase-like_dom_sf"/>
</dbReference>
<proteinExistence type="predicted"/>
<feature type="compositionally biased region" description="Pro residues" evidence="1">
    <location>
        <begin position="405"/>
        <end position="414"/>
    </location>
</feature>
<dbReference type="PROSITE" id="PS50011">
    <property type="entry name" value="PROTEIN_KINASE_DOM"/>
    <property type="match status" value="1"/>
</dbReference>
<dbReference type="PANTHER" id="PTHR34706:SF1">
    <property type="entry name" value="VWFA DOMAIN-CONTAINING PROTEIN"/>
    <property type="match status" value="1"/>
</dbReference>
<feature type="domain" description="VWFA" evidence="3">
    <location>
        <begin position="485"/>
        <end position="650"/>
    </location>
</feature>
<dbReference type="EMBL" id="MU006089">
    <property type="protein sequence ID" value="KAF2843021.1"/>
    <property type="molecule type" value="Genomic_DNA"/>
</dbReference>
<dbReference type="PANTHER" id="PTHR34706">
    <property type="entry name" value="SLR1338 PROTEIN"/>
    <property type="match status" value="1"/>
</dbReference>
<evidence type="ECO:0000256" key="1">
    <source>
        <dbReference type="SAM" id="MobiDB-lite"/>
    </source>
</evidence>
<dbReference type="AlphaFoldDB" id="A0A9P4SHH0"/>
<accession>A0A9P4SHH0</accession>
<reference evidence="4" key="1">
    <citation type="journal article" date="2020" name="Stud. Mycol.">
        <title>101 Dothideomycetes genomes: a test case for predicting lifestyles and emergence of pathogens.</title>
        <authorList>
            <person name="Haridas S."/>
            <person name="Albert R."/>
            <person name="Binder M."/>
            <person name="Bloem J."/>
            <person name="Labutti K."/>
            <person name="Salamov A."/>
            <person name="Andreopoulos B."/>
            <person name="Baker S."/>
            <person name="Barry K."/>
            <person name="Bills G."/>
            <person name="Bluhm B."/>
            <person name="Cannon C."/>
            <person name="Castanera R."/>
            <person name="Culley D."/>
            <person name="Daum C."/>
            <person name="Ezra D."/>
            <person name="Gonzalez J."/>
            <person name="Henrissat B."/>
            <person name="Kuo A."/>
            <person name="Liang C."/>
            <person name="Lipzen A."/>
            <person name="Lutzoni F."/>
            <person name="Magnuson J."/>
            <person name="Mondo S."/>
            <person name="Nolan M."/>
            <person name="Ohm R."/>
            <person name="Pangilinan J."/>
            <person name="Park H.-J."/>
            <person name="Ramirez L."/>
            <person name="Alfaro M."/>
            <person name="Sun H."/>
            <person name="Tritt A."/>
            <person name="Yoshinaga Y."/>
            <person name="Zwiers L.-H."/>
            <person name="Turgeon B."/>
            <person name="Goodwin S."/>
            <person name="Spatafora J."/>
            <person name="Crous P."/>
            <person name="Grigoriev I."/>
        </authorList>
    </citation>
    <scope>NUCLEOTIDE SEQUENCE</scope>
    <source>
        <strain evidence="4">CBS 101060</strain>
    </source>
</reference>
<dbReference type="GO" id="GO:0005524">
    <property type="term" value="F:ATP binding"/>
    <property type="evidence" value="ECO:0007669"/>
    <property type="project" value="InterPro"/>
</dbReference>
<organism evidence="4 5">
    <name type="scientific">Patellaria atrata CBS 101060</name>
    <dbReference type="NCBI Taxonomy" id="1346257"/>
    <lineage>
        <taxon>Eukaryota</taxon>
        <taxon>Fungi</taxon>
        <taxon>Dikarya</taxon>
        <taxon>Ascomycota</taxon>
        <taxon>Pezizomycotina</taxon>
        <taxon>Dothideomycetes</taxon>
        <taxon>Dothideomycetes incertae sedis</taxon>
        <taxon>Patellariales</taxon>
        <taxon>Patellariaceae</taxon>
        <taxon>Patellaria</taxon>
    </lineage>
</organism>
<keyword evidence="4" id="KW-0808">Transferase</keyword>
<dbReference type="Proteomes" id="UP000799429">
    <property type="component" value="Unassembled WGS sequence"/>
</dbReference>
<comment type="caution">
    <text evidence="4">The sequence shown here is derived from an EMBL/GenBank/DDBJ whole genome shotgun (WGS) entry which is preliminary data.</text>
</comment>
<evidence type="ECO:0000313" key="5">
    <source>
        <dbReference type="Proteomes" id="UP000799429"/>
    </source>
</evidence>
<dbReference type="PROSITE" id="PS50234">
    <property type="entry name" value="VWFA"/>
    <property type="match status" value="1"/>
</dbReference>
<dbReference type="InterPro" id="IPR000719">
    <property type="entry name" value="Prot_kinase_dom"/>
</dbReference>
<dbReference type="SUPFAM" id="SSF56112">
    <property type="entry name" value="Protein kinase-like (PK-like)"/>
    <property type="match status" value="1"/>
</dbReference>
<gene>
    <name evidence="4" type="ORF">M501DRAFT_946048</name>
</gene>
<name>A0A9P4SHH0_9PEZI</name>
<dbReference type="InterPro" id="IPR036465">
    <property type="entry name" value="vWFA_dom_sf"/>
</dbReference>
<evidence type="ECO:0000259" key="3">
    <source>
        <dbReference type="PROSITE" id="PS50234"/>
    </source>
</evidence>
<feature type="compositionally biased region" description="Polar residues" evidence="1">
    <location>
        <begin position="420"/>
        <end position="429"/>
    </location>
</feature>
<sequence length="660" mass="75239">MVRYLGNFSHREPRPEEDTTEMTFNILLEYGDFDLEDYLYGTAQPIFPWEIINFWKSLFDVADAVEGIHNLKIPNGSGGFRKYNGWHADIKPDNILSVRGTFKLADPGFAKFQKHTGKEATEMILGGTQTYGAPERNPDRRGTLSEVSQKIDTWSLGCVFSEVATWVILGWQGVLQFRRLRKNATKAIMDSRKHASLKRIHRLKAGDYFHDGRDVLEIVKKWHETLRRLLRMGTTDPITIQVLDLIDSKMLVGPPAERKRIEDICKDLRDIERTTSEPPLELPDGIMEALVEMDAAAPAHIASEKRRSGIGVLQHHQTHGSLTIAEEREARKSKMLGEPMMKTAHRSEYRKSAITRLAPTIEVEGGVPLYESPVEDLEGDDGLKISMDPSTPAKAAPMRKKGGLSPPPPLPHSPPELSREQFTSESQSEPLIRTVTRRPRPARRRTTVSQDVFQAREEVEKREKGNVFRKTRKDQLLSGHFKHRDIKFLVDNAESMKKHWYEAKYLLETLLMKAAGQDDDGADMSFTVGNCQVKGKKDKKEFMKAMNVASPTEGHNTDMKMALGEIFNDYLNQLKTHKKFPHLPMKNLTLIVFTDGIWAGMRNKEDVFHKIVAFVREVDEIGGKMKERPVSIEFIQFGDDADATHRLRRLDDDMPWHGVR</sequence>
<protein>
    <submittedName>
        <fullName evidence="4">Kinase-like protein</fullName>
    </submittedName>
</protein>
<feature type="region of interest" description="Disordered" evidence="1">
    <location>
        <begin position="369"/>
        <end position="448"/>
    </location>
</feature>